<keyword evidence="4 7" id="KW-0975">Bacterial flagellum</keyword>
<name>A0A2S8B8Z7_9SPHN</name>
<protein>
    <recommendedName>
        <fullName evidence="3 7">Flagellar basal body rod protein FlgB</fullName>
    </recommendedName>
</protein>
<comment type="subunit">
    <text evidence="6">The basal body constitutes a major portion of the flagellar organelle and consists of a number of rings mounted on a central rod. In Gram-negative bacteria, at least four rings, L, P, S and M are present, whereas Gram-positive bacteria lack the L and P rings. The rod consists of about 26 subunits of FlgG in the distal portion, and FlgB, FlgC and FlgF build up the proximal portion of the rod with about 6 subunits each. Rod assembly occurs by export via the flagellum-specific pathway of its constituent proteins and by their incorporation into the rod structure in the probable order of FlgB, FlgC, FlgF and FlgG. Another protein, FliE, also assembles onto the stable rod structure.</text>
</comment>
<dbReference type="OrthoDB" id="9788334at2"/>
<evidence type="ECO:0000256" key="5">
    <source>
        <dbReference type="ARBA" id="ARBA00024934"/>
    </source>
</evidence>
<comment type="function">
    <text evidence="5 7">Structural component of flagellum, the bacterial motility apparatus. Part of the rod structure of flagellar basal body.</text>
</comment>
<dbReference type="GO" id="GO:0030694">
    <property type="term" value="C:bacterial-type flagellum basal body, rod"/>
    <property type="evidence" value="ECO:0007669"/>
    <property type="project" value="InterPro"/>
</dbReference>
<keyword evidence="9" id="KW-0282">Flagellum</keyword>
<sequence length="117" mass="12459">MMASEKLFGLHATALQLRSQRMMMLASNIANAATPGYKARDLDFSKALDLASQGASTGNAIEGAMAYRVPVQPSLDGNTVEMATEQTAFAENALAYRSSLSFLQGRIGTLTRALKGE</sequence>
<dbReference type="EMBL" id="PHFW01000002">
    <property type="protein sequence ID" value="PQM28783.1"/>
    <property type="molecule type" value="Genomic_DNA"/>
</dbReference>
<evidence type="ECO:0000256" key="1">
    <source>
        <dbReference type="ARBA" id="ARBA00004117"/>
    </source>
</evidence>
<feature type="domain" description="Flagellar basal body rod protein N-terminal" evidence="8">
    <location>
        <begin position="11"/>
        <end position="38"/>
    </location>
</feature>
<gene>
    <name evidence="9" type="primary">flgB</name>
    <name evidence="9" type="ORF">CVO77_10190</name>
</gene>
<evidence type="ECO:0000259" key="8">
    <source>
        <dbReference type="Pfam" id="PF00460"/>
    </source>
</evidence>
<evidence type="ECO:0000256" key="2">
    <source>
        <dbReference type="ARBA" id="ARBA00009677"/>
    </source>
</evidence>
<dbReference type="PANTHER" id="PTHR30435">
    <property type="entry name" value="FLAGELLAR PROTEIN"/>
    <property type="match status" value="1"/>
</dbReference>
<dbReference type="PROSITE" id="PS00588">
    <property type="entry name" value="FLAGELLA_BB_ROD"/>
    <property type="match status" value="1"/>
</dbReference>
<dbReference type="InterPro" id="IPR006300">
    <property type="entry name" value="FlgB"/>
</dbReference>
<dbReference type="InterPro" id="IPR001444">
    <property type="entry name" value="Flag_bb_rod_N"/>
</dbReference>
<comment type="subcellular location">
    <subcellularLocation>
        <location evidence="1 7">Bacterial flagellum basal body</location>
    </subcellularLocation>
</comment>
<evidence type="ECO:0000313" key="9">
    <source>
        <dbReference type="EMBL" id="PQM28783.1"/>
    </source>
</evidence>
<proteinExistence type="inferred from homology"/>
<keyword evidence="9" id="KW-0966">Cell projection</keyword>
<dbReference type="InterPro" id="IPR019776">
    <property type="entry name" value="Flagellar_basal_body_rod_CS"/>
</dbReference>
<evidence type="ECO:0000256" key="3">
    <source>
        <dbReference type="ARBA" id="ARBA00014376"/>
    </source>
</evidence>
<evidence type="ECO:0000256" key="4">
    <source>
        <dbReference type="ARBA" id="ARBA00023143"/>
    </source>
</evidence>
<dbReference type="Proteomes" id="UP000238954">
    <property type="component" value="Chromosome"/>
</dbReference>
<keyword evidence="10" id="KW-1185">Reference proteome</keyword>
<comment type="caution">
    <text evidence="9">The sequence shown here is derived from an EMBL/GenBank/DDBJ whole genome shotgun (WGS) entry which is preliminary data.</text>
</comment>
<comment type="similarity">
    <text evidence="2 7">Belongs to the flagella basal body rod proteins family.</text>
</comment>
<dbReference type="Pfam" id="PF00460">
    <property type="entry name" value="Flg_bb_rod"/>
    <property type="match status" value="1"/>
</dbReference>
<dbReference type="AlphaFoldDB" id="A0A2S8B8Z7"/>
<keyword evidence="9" id="KW-0969">Cilium</keyword>
<evidence type="ECO:0000313" key="10">
    <source>
        <dbReference type="Proteomes" id="UP000238954"/>
    </source>
</evidence>
<evidence type="ECO:0000256" key="6">
    <source>
        <dbReference type="ARBA" id="ARBA00026072"/>
    </source>
</evidence>
<dbReference type="PIRSF" id="PIRSF002889">
    <property type="entry name" value="Rod_FlgB"/>
    <property type="match status" value="1"/>
</dbReference>
<accession>A0A2S8B8Z7</accession>
<organism evidence="9 10">
    <name type="scientific">Sphingopyxis lindanitolerans</name>
    <dbReference type="NCBI Taxonomy" id="2054227"/>
    <lineage>
        <taxon>Bacteria</taxon>
        <taxon>Pseudomonadati</taxon>
        <taxon>Pseudomonadota</taxon>
        <taxon>Alphaproteobacteria</taxon>
        <taxon>Sphingomonadales</taxon>
        <taxon>Sphingomonadaceae</taxon>
        <taxon>Sphingopyxis</taxon>
    </lineage>
</organism>
<dbReference type="GO" id="GO:0071978">
    <property type="term" value="P:bacterial-type flagellum-dependent swarming motility"/>
    <property type="evidence" value="ECO:0007669"/>
    <property type="project" value="TreeGrafter"/>
</dbReference>
<dbReference type="PANTHER" id="PTHR30435:SF12">
    <property type="entry name" value="FLAGELLAR BASAL BODY ROD PROTEIN FLGB"/>
    <property type="match status" value="1"/>
</dbReference>
<reference evidence="10" key="1">
    <citation type="submission" date="2017-11" db="EMBL/GenBank/DDBJ databases">
        <title>The complete genome sequence of Sphingopyxis pomeranensis sp. nov. strain WS5A3p.</title>
        <authorList>
            <person name="Kaminski M.A."/>
        </authorList>
    </citation>
    <scope>NUCLEOTIDE SEQUENCE [LARGE SCALE GENOMIC DNA]</scope>
    <source>
        <strain evidence="10">WS5A3p</strain>
    </source>
</reference>
<dbReference type="NCBIfam" id="TIGR01396">
    <property type="entry name" value="FlgB"/>
    <property type="match status" value="1"/>
</dbReference>
<evidence type="ECO:0000256" key="7">
    <source>
        <dbReference type="PIRNR" id="PIRNR002889"/>
    </source>
</evidence>